<evidence type="ECO:0000313" key="2">
    <source>
        <dbReference type="EMBL" id="GIM84053.1"/>
    </source>
</evidence>
<evidence type="ECO:0000259" key="1">
    <source>
        <dbReference type="Pfam" id="PF01370"/>
    </source>
</evidence>
<dbReference type="Gene3D" id="3.40.50.720">
    <property type="entry name" value="NAD(P)-binding Rossmann-like Domain"/>
    <property type="match status" value="1"/>
</dbReference>
<reference evidence="2" key="1">
    <citation type="submission" date="2021-03" db="EMBL/GenBank/DDBJ databases">
        <title>Whole genome shotgun sequence of Actinoplanes consettensis NBRC 14913.</title>
        <authorList>
            <person name="Komaki H."/>
            <person name="Tamura T."/>
        </authorList>
    </citation>
    <scope>NUCLEOTIDE SEQUENCE</scope>
    <source>
        <strain evidence="2">NBRC 14913</strain>
    </source>
</reference>
<organism evidence="2 3">
    <name type="scientific">Winogradskya consettensis</name>
    <dbReference type="NCBI Taxonomy" id="113560"/>
    <lineage>
        <taxon>Bacteria</taxon>
        <taxon>Bacillati</taxon>
        <taxon>Actinomycetota</taxon>
        <taxon>Actinomycetes</taxon>
        <taxon>Micromonosporales</taxon>
        <taxon>Micromonosporaceae</taxon>
        <taxon>Winogradskya</taxon>
    </lineage>
</organism>
<dbReference type="SUPFAM" id="SSF51735">
    <property type="entry name" value="NAD(P)-binding Rossmann-fold domains"/>
    <property type="match status" value="1"/>
</dbReference>
<dbReference type="GO" id="GO:0004029">
    <property type="term" value="F:aldehyde dehydrogenase (NAD+) activity"/>
    <property type="evidence" value="ECO:0007669"/>
    <property type="project" value="TreeGrafter"/>
</dbReference>
<dbReference type="EMBL" id="BOQP01000059">
    <property type="protein sequence ID" value="GIM84053.1"/>
    <property type="molecule type" value="Genomic_DNA"/>
</dbReference>
<dbReference type="RefSeq" id="WP_213003263.1">
    <property type="nucleotide sequence ID" value="NZ_BAAATW010000004.1"/>
</dbReference>
<gene>
    <name evidence="2" type="ORF">Aco04nite_89520</name>
</gene>
<protein>
    <submittedName>
        <fullName evidence="2">UDP-glucose 4-epimerase</fullName>
    </submittedName>
</protein>
<dbReference type="Pfam" id="PF01370">
    <property type="entry name" value="Epimerase"/>
    <property type="match status" value="1"/>
</dbReference>
<dbReference type="InterPro" id="IPR001509">
    <property type="entry name" value="Epimerase_deHydtase"/>
</dbReference>
<dbReference type="PANTHER" id="PTHR48079:SF6">
    <property type="entry name" value="NAD(P)-BINDING DOMAIN-CONTAINING PROTEIN-RELATED"/>
    <property type="match status" value="1"/>
</dbReference>
<dbReference type="Proteomes" id="UP000680865">
    <property type="component" value="Unassembled WGS sequence"/>
</dbReference>
<dbReference type="CDD" id="cd05262">
    <property type="entry name" value="SDR_a7"/>
    <property type="match status" value="1"/>
</dbReference>
<dbReference type="InterPro" id="IPR036291">
    <property type="entry name" value="NAD(P)-bd_dom_sf"/>
</dbReference>
<keyword evidence="3" id="KW-1185">Reference proteome</keyword>
<sequence>MRVFVTGASGYIGSAVVSELLGAGHEVTGLARSDRSAAALTAAGVQVHRGDLEDLDALRAGATTADAVIHTAFKHDDMANFGGAVALDLKAVQALAGAARRLVITSGTTMMRLGTAVTEDDLPGPEWPRGAAETAALESGVASIVRCPPSVHGEGDLHGFVTLIIAAAREKGFSAYVGDGANRWPAVDRLDAARLFRLAAEADSTGHRLHAVGDEGVPFREIADSVGRHLGVPVKSIAPEQAANHFGFLAMLAGADTPATNALTRKLLNWEPTQPGLLADLDSGHYFA</sequence>
<dbReference type="PANTHER" id="PTHR48079">
    <property type="entry name" value="PROTEIN YEEZ"/>
    <property type="match status" value="1"/>
</dbReference>
<dbReference type="AlphaFoldDB" id="A0A919T171"/>
<dbReference type="InterPro" id="IPR051783">
    <property type="entry name" value="NAD(P)-dependent_oxidoreduct"/>
</dbReference>
<name>A0A919T171_9ACTN</name>
<feature type="domain" description="NAD-dependent epimerase/dehydratase" evidence="1">
    <location>
        <begin position="3"/>
        <end position="205"/>
    </location>
</feature>
<accession>A0A919T171</accession>
<proteinExistence type="predicted"/>
<comment type="caution">
    <text evidence="2">The sequence shown here is derived from an EMBL/GenBank/DDBJ whole genome shotgun (WGS) entry which is preliminary data.</text>
</comment>
<dbReference type="GO" id="GO:0005737">
    <property type="term" value="C:cytoplasm"/>
    <property type="evidence" value="ECO:0007669"/>
    <property type="project" value="TreeGrafter"/>
</dbReference>
<evidence type="ECO:0000313" key="3">
    <source>
        <dbReference type="Proteomes" id="UP000680865"/>
    </source>
</evidence>